<dbReference type="InterPro" id="IPR033889">
    <property type="entry name" value="LanC"/>
</dbReference>
<evidence type="ECO:0000313" key="4">
    <source>
        <dbReference type="Proteomes" id="UP000645217"/>
    </source>
</evidence>
<dbReference type="PRINTS" id="PR01955">
    <property type="entry name" value="LANCFRANKIA"/>
</dbReference>
<dbReference type="AlphaFoldDB" id="A0A917RDH2"/>
<dbReference type="EMBL" id="BMNT01000030">
    <property type="protein sequence ID" value="GGL02925.1"/>
    <property type="molecule type" value="Genomic_DNA"/>
</dbReference>
<sequence length="551" mass="58427">MNDDNPMRDDNVSHADHPTSDDNRPSDETGTRDDVVRSGTQTWGGNVTHEETGARDRKVAHSGTRTQAASVTLEDARTRDENVTRDGHRTRDQYATREESRTRDEHMTPGESRTRDENLAIVRDVAGRLAVPGVVHRTVTAPELVSLLAAGPPREAWHHLSLDEGYPGIVLLFAELGHTDPRAGEIAHAYLSAGAPHAAAAAAAPDGIYRGIPALAFAAAAAARRPGEYAKLLANLDEIIAARTSGLLQQENARLDAGIPGVRLAVYDVISGLTGLGRYLLSRPAACRPAAVAVAEYVVRLSRPVTVDGHEVPGWWSPDGATQDTRLHPARGHLNLGMAHGIAGPLALLALAHQHGVNVPGAGEAAHRIAEWLLSWVRTDAYGPHWPALVTFEEQVAGAAEPSRPVRPSWCYGAPGIARALQLAARAFGRPEWERTALEAVRAAVTRPVTDPRMTGDGGVCHGYAGLLQIIRLMARDTGDPALVQATAPVAGRLAGLFRPNSAFGYGLRLPGGETIPRAGFLEGAAGSALALLGHATGRQATAWDSALLLT</sequence>
<reference evidence="3" key="1">
    <citation type="journal article" date="2014" name="Int. J. Syst. Evol. Microbiol.">
        <title>Complete genome sequence of Corynebacterium casei LMG S-19264T (=DSM 44701T), isolated from a smear-ripened cheese.</title>
        <authorList>
            <consortium name="US DOE Joint Genome Institute (JGI-PGF)"/>
            <person name="Walter F."/>
            <person name="Albersmeier A."/>
            <person name="Kalinowski J."/>
            <person name="Ruckert C."/>
        </authorList>
    </citation>
    <scope>NUCLEOTIDE SEQUENCE</scope>
    <source>
        <strain evidence="3">JCM 13064</strain>
    </source>
</reference>
<dbReference type="Gene3D" id="1.50.10.20">
    <property type="match status" value="1"/>
</dbReference>
<feature type="compositionally biased region" description="Basic and acidic residues" evidence="2">
    <location>
        <begin position="1"/>
        <end position="36"/>
    </location>
</feature>
<name>A0A917RDH2_9ACTN</name>
<dbReference type="CDD" id="cd04793">
    <property type="entry name" value="LanC"/>
    <property type="match status" value="1"/>
</dbReference>
<feature type="binding site" evidence="1">
    <location>
        <position position="411"/>
    </location>
    <ligand>
        <name>Zn(2+)</name>
        <dbReference type="ChEBI" id="CHEBI:29105"/>
    </ligand>
</feature>
<evidence type="ECO:0000313" key="3">
    <source>
        <dbReference type="EMBL" id="GGL02925.1"/>
    </source>
</evidence>
<dbReference type="RefSeq" id="WP_189165587.1">
    <property type="nucleotide sequence ID" value="NZ_BMNT01000030.1"/>
</dbReference>
<dbReference type="GO" id="GO:0046872">
    <property type="term" value="F:metal ion binding"/>
    <property type="evidence" value="ECO:0007669"/>
    <property type="project" value="UniProtKB-KW"/>
</dbReference>
<dbReference type="InterPro" id="IPR007822">
    <property type="entry name" value="LANC-like"/>
</dbReference>
<dbReference type="Proteomes" id="UP000645217">
    <property type="component" value="Unassembled WGS sequence"/>
</dbReference>
<reference evidence="3" key="2">
    <citation type="submission" date="2020-09" db="EMBL/GenBank/DDBJ databases">
        <authorList>
            <person name="Sun Q."/>
            <person name="Ohkuma M."/>
        </authorList>
    </citation>
    <scope>NUCLEOTIDE SEQUENCE</scope>
    <source>
        <strain evidence="3">JCM 13064</strain>
    </source>
</reference>
<organism evidence="3 4">
    <name type="scientific">Sphaerisporangium melleum</name>
    <dbReference type="NCBI Taxonomy" id="321316"/>
    <lineage>
        <taxon>Bacteria</taxon>
        <taxon>Bacillati</taxon>
        <taxon>Actinomycetota</taxon>
        <taxon>Actinomycetes</taxon>
        <taxon>Streptosporangiales</taxon>
        <taxon>Streptosporangiaceae</taxon>
        <taxon>Sphaerisporangium</taxon>
    </lineage>
</organism>
<proteinExistence type="predicted"/>
<dbReference type="Pfam" id="PF05147">
    <property type="entry name" value="LANC_like"/>
    <property type="match status" value="1"/>
</dbReference>
<dbReference type="GO" id="GO:0031179">
    <property type="term" value="P:peptide modification"/>
    <property type="evidence" value="ECO:0007669"/>
    <property type="project" value="InterPro"/>
</dbReference>
<protein>
    <recommendedName>
        <fullName evidence="5">Lanthionine synthetase</fullName>
    </recommendedName>
</protein>
<feature type="binding site" evidence="1">
    <location>
        <position position="461"/>
    </location>
    <ligand>
        <name>Zn(2+)</name>
        <dbReference type="ChEBI" id="CHEBI:29105"/>
    </ligand>
</feature>
<keyword evidence="4" id="KW-1185">Reference proteome</keyword>
<keyword evidence="1" id="KW-0479">Metal-binding</keyword>
<evidence type="ECO:0008006" key="5">
    <source>
        <dbReference type="Google" id="ProtNLM"/>
    </source>
</evidence>
<feature type="compositionally biased region" description="Basic and acidic residues" evidence="2">
    <location>
        <begin position="48"/>
        <end position="59"/>
    </location>
</feature>
<feature type="region of interest" description="Disordered" evidence="2">
    <location>
        <begin position="1"/>
        <end position="113"/>
    </location>
</feature>
<feature type="binding site" evidence="1">
    <location>
        <position position="462"/>
    </location>
    <ligand>
        <name>Zn(2+)</name>
        <dbReference type="ChEBI" id="CHEBI:29105"/>
    </ligand>
</feature>
<keyword evidence="1" id="KW-0862">Zinc</keyword>
<accession>A0A917RDH2</accession>
<evidence type="ECO:0000256" key="1">
    <source>
        <dbReference type="PIRSR" id="PIRSR607822-1"/>
    </source>
</evidence>
<dbReference type="SMART" id="SM01260">
    <property type="entry name" value="LANC_like"/>
    <property type="match status" value="1"/>
</dbReference>
<gene>
    <name evidence="3" type="ORF">GCM10007964_51270</name>
</gene>
<feature type="compositionally biased region" description="Basic and acidic residues" evidence="2">
    <location>
        <begin position="74"/>
        <end position="113"/>
    </location>
</feature>
<dbReference type="SUPFAM" id="SSF158745">
    <property type="entry name" value="LanC-like"/>
    <property type="match status" value="1"/>
</dbReference>
<dbReference type="PRINTS" id="PR01950">
    <property type="entry name" value="LANCSUPER"/>
</dbReference>
<evidence type="ECO:0000256" key="2">
    <source>
        <dbReference type="SAM" id="MobiDB-lite"/>
    </source>
</evidence>
<comment type="caution">
    <text evidence="3">The sequence shown here is derived from an EMBL/GenBank/DDBJ whole genome shotgun (WGS) entry which is preliminary data.</text>
</comment>